<keyword evidence="1" id="KW-0812">Transmembrane</keyword>
<protein>
    <submittedName>
        <fullName evidence="2">Uncharacterized protein</fullName>
    </submittedName>
</protein>
<dbReference type="Proteomes" id="UP000479000">
    <property type="component" value="Unassembled WGS sequence"/>
</dbReference>
<keyword evidence="3" id="KW-1185">Reference proteome</keyword>
<name>A0A6H5H1W3_9HEMI</name>
<keyword evidence="1" id="KW-0472">Membrane</keyword>
<gene>
    <name evidence="2" type="ORF">NTEN_LOCUS14622</name>
</gene>
<proteinExistence type="predicted"/>
<dbReference type="AlphaFoldDB" id="A0A6H5H1W3"/>
<dbReference type="OrthoDB" id="207378at2759"/>
<dbReference type="EMBL" id="CADCXU010021817">
    <property type="protein sequence ID" value="CAB0009481.1"/>
    <property type="molecule type" value="Genomic_DNA"/>
</dbReference>
<organism evidence="2 3">
    <name type="scientific">Nesidiocoris tenuis</name>
    <dbReference type="NCBI Taxonomy" id="355587"/>
    <lineage>
        <taxon>Eukaryota</taxon>
        <taxon>Metazoa</taxon>
        <taxon>Ecdysozoa</taxon>
        <taxon>Arthropoda</taxon>
        <taxon>Hexapoda</taxon>
        <taxon>Insecta</taxon>
        <taxon>Pterygota</taxon>
        <taxon>Neoptera</taxon>
        <taxon>Paraneoptera</taxon>
        <taxon>Hemiptera</taxon>
        <taxon>Heteroptera</taxon>
        <taxon>Panheteroptera</taxon>
        <taxon>Cimicomorpha</taxon>
        <taxon>Miridae</taxon>
        <taxon>Dicyphina</taxon>
        <taxon>Nesidiocoris</taxon>
    </lineage>
</organism>
<feature type="transmembrane region" description="Helical" evidence="1">
    <location>
        <begin position="24"/>
        <end position="44"/>
    </location>
</feature>
<accession>A0A6H5H1W3</accession>
<evidence type="ECO:0000256" key="1">
    <source>
        <dbReference type="SAM" id="Phobius"/>
    </source>
</evidence>
<sequence length="138" mass="16078">MVKLPRILNQPVKKEMEKRQHRSMSVVILVALMMIIGTIYEAVLERRQKLCRLRRSNNNESGVKPADKISFDKDDLTESETDLVNSVDPCRAVQIFRRAIRQTLDEARTLHSWNHGRMVRPSDQMLRQNVHELALLCT</sequence>
<evidence type="ECO:0000313" key="3">
    <source>
        <dbReference type="Proteomes" id="UP000479000"/>
    </source>
</evidence>
<keyword evidence="1" id="KW-1133">Transmembrane helix</keyword>
<evidence type="ECO:0000313" key="2">
    <source>
        <dbReference type="EMBL" id="CAB0009481.1"/>
    </source>
</evidence>
<reference evidence="2 3" key="1">
    <citation type="submission" date="2020-02" db="EMBL/GenBank/DDBJ databases">
        <authorList>
            <person name="Ferguson B K."/>
        </authorList>
    </citation>
    <scope>NUCLEOTIDE SEQUENCE [LARGE SCALE GENOMIC DNA]</scope>
</reference>